<evidence type="ECO:0000256" key="1">
    <source>
        <dbReference type="SAM" id="MobiDB-lite"/>
    </source>
</evidence>
<comment type="caution">
    <text evidence="2">The sequence shown here is derived from an EMBL/GenBank/DDBJ whole genome shotgun (WGS) entry which is preliminary data.</text>
</comment>
<keyword evidence="3" id="KW-1185">Reference proteome</keyword>
<reference evidence="2 3" key="1">
    <citation type="journal article" date="2024" name="G3 (Bethesda)">
        <title>Genome assembly of Hibiscus sabdariffa L. provides insights into metabolisms of medicinal natural products.</title>
        <authorList>
            <person name="Kim T."/>
        </authorList>
    </citation>
    <scope>NUCLEOTIDE SEQUENCE [LARGE SCALE GENOMIC DNA]</scope>
    <source>
        <strain evidence="2">TK-2024</strain>
        <tissue evidence="2">Old leaves</tissue>
    </source>
</reference>
<proteinExistence type="predicted"/>
<dbReference type="Proteomes" id="UP001396334">
    <property type="component" value="Unassembled WGS sequence"/>
</dbReference>
<dbReference type="PANTHER" id="PTHR47512">
    <property type="entry name" value="EXPRESSED PROTEIN"/>
    <property type="match status" value="1"/>
</dbReference>
<feature type="region of interest" description="Disordered" evidence="1">
    <location>
        <begin position="26"/>
        <end position="72"/>
    </location>
</feature>
<dbReference type="EMBL" id="JBBPBN010000005">
    <property type="protein sequence ID" value="KAK9038892.1"/>
    <property type="molecule type" value="Genomic_DNA"/>
</dbReference>
<sequence>MKKSQEVSVESQKNVITRSLLLDFAEQSSESDSEVTDQDISSACKDNGSIDDEDDYEEPFEEEEEEDDGGEVDELCEGLSKISMEEMFRGKHTRFLYNSDDEIEGEEGNAMRLKGLPTPKGKHLRFPLEEQDD</sequence>
<evidence type="ECO:0000313" key="3">
    <source>
        <dbReference type="Proteomes" id="UP001396334"/>
    </source>
</evidence>
<dbReference type="PANTHER" id="PTHR47512:SF3">
    <property type="entry name" value="CHALCONE-FLAVONONE ISOMERASE FAMILY PROTEIN"/>
    <property type="match status" value="1"/>
</dbReference>
<feature type="region of interest" description="Disordered" evidence="1">
    <location>
        <begin position="111"/>
        <end position="133"/>
    </location>
</feature>
<organism evidence="2 3">
    <name type="scientific">Hibiscus sabdariffa</name>
    <name type="common">roselle</name>
    <dbReference type="NCBI Taxonomy" id="183260"/>
    <lineage>
        <taxon>Eukaryota</taxon>
        <taxon>Viridiplantae</taxon>
        <taxon>Streptophyta</taxon>
        <taxon>Embryophyta</taxon>
        <taxon>Tracheophyta</taxon>
        <taxon>Spermatophyta</taxon>
        <taxon>Magnoliopsida</taxon>
        <taxon>eudicotyledons</taxon>
        <taxon>Gunneridae</taxon>
        <taxon>Pentapetalae</taxon>
        <taxon>rosids</taxon>
        <taxon>malvids</taxon>
        <taxon>Malvales</taxon>
        <taxon>Malvaceae</taxon>
        <taxon>Malvoideae</taxon>
        <taxon>Hibiscus</taxon>
    </lineage>
</organism>
<name>A0ABR2TN36_9ROSI</name>
<accession>A0ABR2TN36</accession>
<feature type="compositionally biased region" description="Acidic residues" evidence="1">
    <location>
        <begin position="49"/>
        <end position="72"/>
    </location>
</feature>
<gene>
    <name evidence="2" type="ORF">V6N11_023735</name>
</gene>
<evidence type="ECO:0000313" key="2">
    <source>
        <dbReference type="EMBL" id="KAK9038892.1"/>
    </source>
</evidence>
<protein>
    <submittedName>
        <fullName evidence="2">Uncharacterized protein</fullName>
    </submittedName>
</protein>